<dbReference type="InterPro" id="IPR007577">
    <property type="entry name" value="GlycoTrfase_DXD_sugar-bd_CS"/>
</dbReference>
<evidence type="ECO:0000256" key="2">
    <source>
        <dbReference type="SAM" id="Phobius"/>
    </source>
</evidence>
<accession>A0A163JL61</accession>
<name>A0A163JL61_ABSGL</name>
<dbReference type="OrthoDB" id="409543at2759"/>
<dbReference type="AlphaFoldDB" id="A0A163JL61"/>
<reference evidence="3" key="1">
    <citation type="submission" date="2016-04" db="EMBL/GenBank/DDBJ databases">
        <authorList>
            <person name="Evans L.H."/>
            <person name="Alamgir A."/>
            <person name="Owens N."/>
            <person name="Weber N.D."/>
            <person name="Virtaneva K."/>
            <person name="Barbian K."/>
            <person name="Babar A."/>
            <person name="Rosenke K."/>
        </authorList>
    </citation>
    <scope>NUCLEOTIDE SEQUENCE [LARGE SCALE GENOMIC DNA]</scope>
    <source>
        <strain evidence="3">CBS 101.48</strain>
    </source>
</reference>
<comment type="similarity">
    <text evidence="1">Belongs to the glycosyltransferase 32 family.</text>
</comment>
<dbReference type="EMBL" id="LT553140">
    <property type="protein sequence ID" value="SAM00133.1"/>
    <property type="molecule type" value="Genomic_DNA"/>
</dbReference>
<gene>
    <name evidence="3" type="primary">ABSGL_05808.1 scaffold 7482</name>
</gene>
<protein>
    <recommendedName>
        <fullName evidence="5">Alpha 1,4-glycosyltransferase domain-containing protein</fullName>
    </recommendedName>
</protein>
<keyword evidence="2" id="KW-0472">Membrane</keyword>
<feature type="transmembrane region" description="Helical" evidence="2">
    <location>
        <begin position="35"/>
        <end position="53"/>
    </location>
</feature>
<organism evidence="3">
    <name type="scientific">Absidia glauca</name>
    <name type="common">Pin mould</name>
    <dbReference type="NCBI Taxonomy" id="4829"/>
    <lineage>
        <taxon>Eukaryota</taxon>
        <taxon>Fungi</taxon>
        <taxon>Fungi incertae sedis</taxon>
        <taxon>Mucoromycota</taxon>
        <taxon>Mucoromycotina</taxon>
        <taxon>Mucoromycetes</taxon>
        <taxon>Mucorales</taxon>
        <taxon>Cunninghamellaceae</taxon>
        <taxon>Absidia</taxon>
    </lineage>
</organism>
<proteinExistence type="inferred from homology"/>
<evidence type="ECO:0000256" key="1">
    <source>
        <dbReference type="ARBA" id="ARBA00009003"/>
    </source>
</evidence>
<dbReference type="Pfam" id="PF04488">
    <property type="entry name" value="Gly_transf_sug"/>
    <property type="match status" value="1"/>
</dbReference>
<dbReference type="InParanoid" id="A0A163JL61"/>
<evidence type="ECO:0000313" key="3">
    <source>
        <dbReference type="EMBL" id="SAM00133.1"/>
    </source>
</evidence>
<keyword evidence="2" id="KW-1133">Transmembrane helix</keyword>
<sequence>MVWFFSSSSSSSSSNKLLPTGSVWIRRNKRGVLNVLRWLVIGILFALFSFLVICRLELNARLYIRQWITPTQLTESEPLSSFCFGDQANKTTTTTSTKKYAYNFVPGIPVWEEYTCYDYASLLQPLPESDTAVPLPTTVFHTTWSSQEQDHLTPTHLATLRSFMATQPLNSSQLIVWIHPKDEAKLISDPLWKKAANGKTRYEVYSDILTKGTALESSALSAAAALETDDTVNLATETNIVSTSELLKLAVLYQRGGIWFDLNTLFVRDMTPLLGHEWIAQGKCQTTMAGNPFEGGGLMHFYPRSPSMCELIYGSTKPPSTNAGHKITKTIFGATGKSGGARGTRGAELYHRIYRTLLRNGIKPWSTLPWCFTDPTQCKSSNSLPSPLEQADFSPLRLRQTFAVHFAAPKKQSDLGSIYKYLQEAQQW</sequence>
<evidence type="ECO:0008006" key="5">
    <source>
        <dbReference type="Google" id="ProtNLM"/>
    </source>
</evidence>
<dbReference type="SUPFAM" id="SSF53448">
    <property type="entry name" value="Nucleotide-diphospho-sugar transferases"/>
    <property type="match status" value="1"/>
</dbReference>
<keyword evidence="4" id="KW-1185">Reference proteome</keyword>
<dbReference type="Proteomes" id="UP000078561">
    <property type="component" value="Unassembled WGS sequence"/>
</dbReference>
<evidence type="ECO:0000313" key="4">
    <source>
        <dbReference type="Proteomes" id="UP000078561"/>
    </source>
</evidence>
<dbReference type="OMA" id="EWIAQGS"/>
<dbReference type="InterPro" id="IPR029044">
    <property type="entry name" value="Nucleotide-diphossugar_trans"/>
</dbReference>
<keyword evidence="2" id="KW-0812">Transmembrane</keyword>